<dbReference type="PANTHER" id="PTHR43386">
    <property type="entry name" value="OLIGOPEPTIDE TRANSPORT SYSTEM PERMEASE PROTEIN APPC"/>
    <property type="match status" value="1"/>
</dbReference>
<dbReference type="EMBL" id="LKHV02000001">
    <property type="protein sequence ID" value="MCS5708248.1"/>
    <property type="molecule type" value="Genomic_DNA"/>
</dbReference>
<evidence type="ECO:0000259" key="10">
    <source>
        <dbReference type="PROSITE" id="PS50928"/>
    </source>
</evidence>
<comment type="subcellular location">
    <subcellularLocation>
        <location evidence="1 9">Cell membrane</location>
        <topology evidence="1 9">Multi-pass membrane protein</topology>
    </subcellularLocation>
</comment>
<name>A0A0Q9YHW8_9GAMM</name>
<sequence length="466" mass="52738">MKWFSLWTDILLYVLIFMLFAFVYKVLKSPVLRQQMRNVVMKPLNCMAIFILCIYVAIGTLDSVHFEITDSATQKEYPNNIISLLDIILKPALTHSEKTYSAPFATHAYTKESAIDEQGDIVREFPRLRYGGIHLENPDLKMQDIKNRVQIVFLQSLILSLAFFVVLSAYFARRQKCSFEVFVISLGRGTQEFPFKTFYFLLFLTLFIILLIQELMPLYHILGTSKVGEDVFYQSMKSIRTGLIIGTLTTLIMLPFATLLGVMAGYFLGWIDDVIQYSYTTLSSIPGVLLIAAAVLTLQVAMTRNEAWFQTMSERSDARLLALCVILGITSWTGLCRLLRGEALKLREIEYVQAARSLGLKHFSIISKHIIPNVMHIILIAVALDFSGLVLAEAVLSYVGVGVDPSTYSWGTMINGARLEMARMPMVWWSLCSAFIFMFILVLSANIFSDALRDAFDPRTQFTGGK</sequence>
<keyword evidence="4 9" id="KW-0812">Transmembrane</keyword>
<evidence type="ECO:0000256" key="3">
    <source>
        <dbReference type="ARBA" id="ARBA00022475"/>
    </source>
</evidence>
<protein>
    <submittedName>
        <fullName evidence="12">ABC transporter permease</fullName>
    </submittedName>
    <submittedName>
        <fullName evidence="11">Glutathione transport system permease protein GsiD</fullName>
    </submittedName>
</protein>
<dbReference type="GO" id="GO:0015031">
    <property type="term" value="P:protein transport"/>
    <property type="evidence" value="ECO:0007669"/>
    <property type="project" value="UniProtKB-KW"/>
</dbReference>
<dbReference type="InterPro" id="IPR050366">
    <property type="entry name" value="BP-dependent_transpt_permease"/>
</dbReference>
<feature type="transmembrane region" description="Helical" evidence="9">
    <location>
        <begin position="279"/>
        <end position="300"/>
    </location>
</feature>
<dbReference type="PANTHER" id="PTHR43386:SF24">
    <property type="entry name" value="OLIGOPEPTIDE TRANSPORT SYSTEM PERMEASE PROTEIN AMID"/>
    <property type="match status" value="1"/>
</dbReference>
<feature type="transmembrane region" description="Helical" evidence="9">
    <location>
        <begin position="377"/>
        <end position="401"/>
    </location>
</feature>
<feature type="domain" description="ABC transmembrane type-1" evidence="10">
    <location>
        <begin position="239"/>
        <end position="449"/>
    </location>
</feature>
<keyword evidence="13" id="KW-1185">Reference proteome</keyword>
<dbReference type="GO" id="GO:0015833">
    <property type="term" value="P:peptide transport"/>
    <property type="evidence" value="ECO:0007669"/>
    <property type="project" value="UniProtKB-KW"/>
</dbReference>
<dbReference type="Gene3D" id="1.10.3720.10">
    <property type="entry name" value="MetI-like"/>
    <property type="match status" value="1"/>
</dbReference>
<comment type="similarity">
    <text evidence="9">Belongs to the binding-protein-dependent transport system permease family.</text>
</comment>
<dbReference type="PATRIC" id="fig|1590042.3.peg.413"/>
<keyword evidence="2 9" id="KW-0813">Transport</keyword>
<keyword evidence="3" id="KW-1003">Cell membrane</keyword>
<evidence type="ECO:0000313" key="13">
    <source>
        <dbReference type="Proteomes" id="UP000051494"/>
    </source>
</evidence>
<dbReference type="STRING" id="437022.CC99x_00396"/>
<dbReference type="Pfam" id="PF00528">
    <property type="entry name" value="BPD_transp_1"/>
    <property type="match status" value="1"/>
</dbReference>
<dbReference type="SUPFAM" id="SSF161098">
    <property type="entry name" value="MetI-like"/>
    <property type="match status" value="1"/>
</dbReference>
<comment type="caution">
    <text evidence="11">The sequence shown here is derived from an EMBL/GenBank/DDBJ whole genome shotgun (WGS) entry which is preliminary data.</text>
</comment>
<evidence type="ECO:0000256" key="4">
    <source>
        <dbReference type="ARBA" id="ARBA00022692"/>
    </source>
</evidence>
<evidence type="ECO:0000256" key="1">
    <source>
        <dbReference type="ARBA" id="ARBA00004651"/>
    </source>
</evidence>
<dbReference type="PROSITE" id="PS50928">
    <property type="entry name" value="ABC_TM1"/>
    <property type="match status" value="1"/>
</dbReference>
<evidence type="ECO:0000256" key="5">
    <source>
        <dbReference type="ARBA" id="ARBA00022856"/>
    </source>
</evidence>
<dbReference type="InterPro" id="IPR035906">
    <property type="entry name" value="MetI-like_sf"/>
</dbReference>
<reference evidence="12" key="2">
    <citation type="journal article" date="2016" name="Genome Announc.">
        <title>Draft Genome Sequences of Two Novel Amoeba-Resistant Intranuclear Bacteria, 'Candidatus Berkiella cookevillensis' and 'Candidatus Berkiella aquae'.</title>
        <authorList>
            <person name="Mehari Y.T."/>
            <person name="Arivett B.A."/>
            <person name="Farone A.L."/>
            <person name="Gunderson J.H."/>
            <person name="Farone M.B."/>
        </authorList>
    </citation>
    <scope>NUCLEOTIDE SEQUENCE</scope>
    <source>
        <strain evidence="12">CC99</strain>
    </source>
</reference>
<feature type="transmembrane region" description="Helical" evidence="9">
    <location>
        <begin position="39"/>
        <end position="58"/>
    </location>
</feature>
<keyword evidence="6" id="KW-0653">Protein transport</keyword>
<dbReference type="InterPro" id="IPR000515">
    <property type="entry name" value="MetI-like"/>
</dbReference>
<dbReference type="GO" id="GO:0005886">
    <property type="term" value="C:plasma membrane"/>
    <property type="evidence" value="ECO:0007669"/>
    <property type="project" value="UniProtKB-SubCell"/>
</dbReference>
<proteinExistence type="inferred from homology"/>
<dbReference type="RefSeq" id="WP_057623091.1">
    <property type="nucleotide sequence ID" value="NZ_LKHV02000001.1"/>
</dbReference>
<evidence type="ECO:0000313" key="12">
    <source>
        <dbReference type="EMBL" id="MCS5708248.1"/>
    </source>
</evidence>
<keyword evidence="5" id="KW-0571">Peptide transport</keyword>
<evidence type="ECO:0000256" key="6">
    <source>
        <dbReference type="ARBA" id="ARBA00022927"/>
    </source>
</evidence>
<dbReference type="AlphaFoldDB" id="A0A0Q9YHW8"/>
<dbReference type="Proteomes" id="UP000051494">
    <property type="component" value="Unassembled WGS sequence"/>
</dbReference>
<dbReference type="EMBL" id="LKHV01000001">
    <property type="protein sequence ID" value="KRG20175.1"/>
    <property type="molecule type" value="Genomic_DNA"/>
</dbReference>
<dbReference type="OrthoDB" id="9805884at2"/>
<accession>A0A0Q9YHW8</accession>
<evidence type="ECO:0000313" key="11">
    <source>
        <dbReference type="EMBL" id="KRG20175.1"/>
    </source>
</evidence>
<keyword evidence="8 9" id="KW-0472">Membrane</keyword>
<evidence type="ECO:0000256" key="9">
    <source>
        <dbReference type="RuleBase" id="RU363032"/>
    </source>
</evidence>
<feature type="transmembrane region" description="Helical" evidence="9">
    <location>
        <begin position="198"/>
        <end position="222"/>
    </location>
</feature>
<feature type="transmembrane region" description="Helical" evidence="9">
    <location>
        <begin position="6"/>
        <end position="27"/>
    </location>
</feature>
<reference evidence="12" key="3">
    <citation type="submission" date="2021-06" db="EMBL/GenBank/DDBJ databases">
        <title>Genomic Description and Analysis of Intracellular Bacteria, Candidatus Berkiella cookevillensis and Candidatus Berkiella aquae.</title>
        <authorList>
            <person name="Kidane D.T."/>
            <person name="Mehari Y.T."/>
            <person name="Rice F.C."/>
            <person name="Arivett B.A."/>
            <person name="Farone A.L."/>
            <person name="Berk S.G."/>
            <person name="Farone M.B."/>
        </authorList>
    </citation>
    <scope>NUCLEOTIDE SEQUENCE</scope>
    <source>
        <strain evidence="12">CC99</strain>
    </source>
</reference>
<feature type="transmembrane region" description="Helical" evidence="9">
    <location>
        <begin position="242"/>
        <end position="267"/>
    </location>
</feature>
<evidence type="ECO:0000256" key="7">
    <source>
        <dbReference type="ARBA" id="ARBA00022989"/>
    </source>
</evidence>
<feature type="transmembrane region" description="Helical" evidence="9">
    <location>
        <begin position="320"/>
        <end position="339"/>
    </location>
</feature>
<evidence type="ECO:0000256" key="8">
    <source>
        <dbReference type="ARBA" id="ARBA00023136"/>
    </source>
</evidence>
<keyword evidence="7 9" id="KW-1133">Transmembrane helix</keyword>
<feature type="transmembrane region" description="Helical" evidence="9">
    <location>
        <begin position="151"/>
        <end position="172"/>
    </location>
</feature>
<dbReference type="CDD" id="cd06261">
    <property type="entry name" value="TM_PBP2"/>
    <property type="match status" value="1"/>
</dbReference>
<reference evidence="11" key="1">
    <citation type="submission" date="2015-09" db="EMBL/GenBank/DDBJ databases">
        <title>Draft Genome Sequences of Two Novel Amoeba-resistant Intranuclear Bacteria, Candidatus Berkiella cookevillensis and Candidatus Berkiella aquae.</title>
        <authorList>
            <person name="Mehari Y.T."/>
            <person name="Arivett B.A."/>
            <person name="Farone A.L."/>
            <person name="Gunderson J.H."/>
            <person name="Farone M.B."/>
        </authorList>
    </citation>
    <scope>NUCLEOTIDE SEQUENCE [LARGE SCALE GENOMIC DNA]</scope>
    <source>
        <strain evidence="11">CC99</strain>
    </source>
</reference>
<dbReference type="GO" id="GO:0055085">
    <property type="term" value="P:transmembrane transport"/>
    <property type="evidence" value="ECO:0007669"/>
    <property type="project" value="InterPro"/>
</dbReference>
<organism evidence="11">
    <name type="scientific">Candidatus Berkiella cookevillensis</name>
    <dbReference type="NCBI Taxonomy" id="437022"/>
    <lineage>
        <taxon>Bacteria</taxon>
        <taxon>Pseudomonadati</taxon>
        <taxon>Pseudomonadota</taxon>
        <taxon>Gammaproteobacteria</taxon>
        <taxon>Candidatus Berkiellales</taxon>
        <taxon>Candidatus Berkiellaceae</taxon>
        <taxon>Candidatus Berkiella</taxon>
    </lineage>
</organism>
<evidence type="ECO:0000256" key="2">
    <source>
        <dbReference type="ARBA" id="ARBA00022448"/>
    </source>
</evidence>
<gene>
    <name evidence="11" type="primary">gsiD</name>
    <name evidence="11" type="ORF">CC99x_00396</name>
    <name evidence="12" type="ORF">CC99x_004955</name>
</gene>
<feature type="transmembrane region" description="Helical" evidence="9">
    <location>
        <begin position="426"/>
        <end position="449"/>
    </location>
</feature>